<keyword evidence="1" id="KW-1133">Transmembrane helix</keyword>
<dbReference type="OrthoDB" id="10006516at2"/>
<name>A0A0G3WJY7_9BACT</name>
<reference evidence="2 3" key="1">
    <citation type="submission" date="2014-09" db="EMBL/GenBank/DDBJ databases">
        <title>Complete genome sequence of Endomicrobium proavitum.</title>
        <authorList>
            <person name="Zheng H."/>
        </authorList>
    </citation>
    <scope>NUCLEOTIDE SEQUENCE [LARGE SCALE GENOMIC DNA]</scope>
    <source>
        <strain evidence="2 3">Rsa215</strain>
    </source>
</reference>
<dbReference type="KEGG" id="epo:Epro_0440"/>
<accession>A0A0G3WJY7</accession>
<organism evidence="2 3">
    <name type="scientific">Endomicrobium proavitum</name>
    <dbReference type="NCBI Taxonomy" id="1408281"/>
    <lineage>
        <taxon>Bacteria</taxon>
        <taxon>Pseudomonadati</taxon>
        <taxon>Elusimicrobiota</taxon>
        <taxon>Endomicrobiia</taxon>
        <taxon>Endomicrobiales</taxon>
        <taxon>Endomicrobiaceae</taxon>
        <taxon>Endomicrobium</taxon>
    </lineage>
</organism>
<dbReference type="Proteomes" id="UP000035337">
    <property type="component" value="Chromosome"/>
</dbReference>
<protein>
    <submittedName>
        <fullName evidence="2">Uncharacterized protein</fullName>
    </submittedName>
</protein>
<keyword evidence="3" id="KW-1185">Reference proteome</keyword>
<evidence type="ECO:0000313" key="2">
    <source>
        <dbReference type="EMBL" id="AKL97819.1"/>
    </source>
</evidence>
<evidence type="ECO:0000313" key="3">
    <source>
        <dbReference type="Proteomes" id="UP000035337"/>
    </source>
</evidence>
<keyword evidence="1" id="KW-0472">Membrane</keyword>
<dbReference type="RefSeq" id="WP_052570194.1">
    <property type="nucleotide sequence ID" value="NZ_CP009498.1"/>
</dbReference>
<dbReference type="STRING" id="1408281.Epro_0440"/>
<proteinExistence type="predicted"/>
<evidence type="ECO:0000256" key="1">
    <source>
        <dbReference type="SAM" id="Phobius"/>
    </source>
</evidence>
<gene>
    <name evidence="2" type="ORF">Epro_0440</name>
</gene>
<keyword evidence="1" id="KW-0812">Transmembrane</keyword>
<sequence>MKKNIFALTFFTFAATAGLFFLLSNVLIKFETADARALSDEKIKNAIYKVLPQINKNLENSDDIALIYNMETLKKTKSVAAVFILDKNNNVIIHNIADEIHTLKTGAPYDAARDSKDVLFQRNLPQSGETLLSVPLAKENTLICVLTDKDIAKTLKIRYYTIGSAAALLIAVILYLLAKLFVLLPFNRTKKALEKQSAQDIKDGKYDEITDIFVTENEKYNRQITALENNNENLSEIIEYYFSLSGSKHLAFIILNSANNIVYAYDSTQEFLKKDFTKDSNILEAVAAPEILKLVNMAHGKPGYEVIDNILNHKVAVVSIGNKESISGTIIKVV</sequence>
<dbReference type="AlphaFoldDB" id="A0A0G3WJY7"/>
<feature type="transmembrane region" description="Helical" evidence="1">
    <location>
        <begin position="159"/>
        <end position="186"/>
    </location>
</feature>
<dbReference type="EMBL" id="CP009498">
    <property type="protein sequence ID" value="AKL97819.1"/>
    <property type="molecule type" value="Genomic_DNA"/>
</dbReference>